<dbReference type="EMBL" id="BGPR01003155">
    <property type="protein sequence ID" value="GBM84381.1"/>
    <property type="molecule type" value="Genomic_DNA"/>
</dbReference>
<gene>
    <name evidence="3" type="ORF">AVEN_28705_1</name>
</gene>
<accession>A0A4Y2J2D5</accession>
<organism evidence="3 4">
    <name type="scientific">Araneus ventricosus</name>
    <name type="common">Orbweaver spider</name>
    <name type="synonym">Epeira ventricosa</name>
    <dbReference type="NCBI Taxonomy" id="182803"/>
    <lineage>
        <taxon>Eukaryota</taxon>
        <taxon>Metazoa</taxon>
        <taxon>Ecdysozoa</taxon>
        <taxon>Arthropoda</taxon>
        <taxon>Chelicerata</taxon>
        <taxon>Arachnida</taxon>
        <taxon>Araneae</taxon>
        <taxon>Araneomorphae</taxon>
        <taxon>Entelegynae</taxon>
        <taxon>Araneoidea</taxon>
        <taxon>Araneidae</taxon>
        <taxon>Araneus</taxon>
    </lineage>
</organism>
<protein>
    <submittedName>
        <fullName evidence="3">Uncharacterized protein</fullName>
    </submittedName>
</protein>
<feature type="region of interest" description="Disordered" evidence="1">
    <location>
        <begin position="1"/>
        <end position="20"/>
    </location>
</feature>
<evidence type="ECO:0000256" key="2">
    <source>
        <dbReference type="SAM" id="Phobius"/>
    </source>
</evidence>
<comment type="caution">
    <text evidence="3">The sequence shown here is derived from an EMBL/GenBank/DDBJ whole genome shotgun (WGS) entry which is preliminary data.</text>
</comment>
<sequence length="99" mass="11432">MRPELQAHSSSNFSTTPMGGRLTLDGFFIPQDRPLKKHLEDQHSRTNAEVYHAVLLWLMLISPMLVLIRWFTDGTNASITMVIMSRNNMYYCLPTFESL</sequence>
<keyword evidence="2" id="KW-0812">Transmembrane</keyword>
<proteinExistence type="predicted"/>
<evidence type="ECO:0000256" key="1">
    <source>
        <dbReference type="SAM" id="MobiDB-lite"/>
    </source>
</evidence>
<dbReference type="Proteomes" id="UP000499080">
    <property type="component" value="Unassembled WGS sequence"/>
</dbReference>
<feature type="compositionally biased region" description="Polar residues" evidence="1">
    <location>
        <begin position="7"/>
        <end position="17"/>
    </location>
</feature>
<keyword evidence="4" id="KW-1185">Reference proteome</keyword>
<dbReference type="AlphaFoldDB" id="A0A4Y2J2D5"/>
<keyword evidence="2" id="KW-1133">Transmembrane helix</keyword>
<evidence type="ECO:0000313" key="4">
    <source>
        <dbReference type="Proteomes" id="UP000499080"/>
    </source>
</evidence>
<reference evidence="3 4" key="1">
    <citation type="journal article" date="2019" name="Sci. Rep.">
        <title>Orb-weaving spider Araneus ventricosus genome elucidates the spidroin gene catalogue.</title>
        <authorList>
            <person name="Kono N."/>
            <person name="Nakamura H."/>
            <person name="Ohtoshi R."/>
            <person name="Moran D.A.P."/>
            <person name="Shinohara A."/>
            <person name="Yoshida Y."/>
            <person name="Fujiwara M."/>
            <person name="Mori M."/>
            <person name="Tomita M."/>
            <person name="Arakawa K."/>
        </authorList>
    </citation>
    <scope>NUCLEOTIDE SEQUENCE [LARGE SCALE GENOMIC DNA]</scope>
</reference>
<name>A0A4Y2J2D5_ARAVE</name>
<feature type="transmembrane region" description="Helical" evidence="2">
    <location>
        <begin position="50"/>
        <end position="71"/>
    </location>
</feature>
<evidence type="ECO:0000313" key="3">
    <source>
        <dbReference type="EMBL" id="GBM84381.1"/>
    </source>
</evidence>
<keyword evidence="2" id="KW-0472">Membrane</keyword>